<dbReference type="InterPro" id="IPR001610">
    <property type="entry name" value="PAC"/>
</dbReference>
<dbReference type="Pfam" id="PF08448">
    <property type="entry name" value="PAS_4"/>
    <property type="match status" value="1"/>
</dbReference>
<dbReference type="InterPro" id="IPR013656">
    <property type="entry name" value="PAS_4"/>
</dbReference>
<dbReference type="AlphaFoldDB" id="A0A1H9RK81"/>
<dbReference type="SUPFAM" id="SSF55874">
    <property type="entry name" value="ATPase domain of HSP90 chaperone/DNA topoisomerase II/histidine kinase"/>
    <property type="match status" value="1"/>
</dbReference>
<dbReference type="InterPro" id="IPR035965">
    <property type="entry name" value="PAS-like_dom_sf"/>
</dbReference>
<dbReference type="InterPro" id="IPR004358">
    <property type="entry name" value="Sig_transdc_His_kin-like_C"/>
</dbReference>
<evidence type="ECO:0000313" key="13">
    <source>
        <dbReference type="Proteomes" id="UP000199114"/>
    </source>
</evidence>
<keyword evidence="5" id="KW-0418">Kinase</keyword>
<keyword evidence="13" id="KW-1185">Reference proteome</keyword>
<dbReference type="GO" id="GO:0000155">
    <property type="term" value="F:phosphorelay sensor kinase activity"/>
    <property type="evidence" value="ECO:0007669"/>
    <property type="project" value="InterPro"/>
</dbReference>
<dbReference type="Gene3D" id="3.40.50.2300">
    <property type="match status" value="1"/>
</dbReference>
<dbReference type="Pfam" id="PF02518">
    <property type="entry name" value="HATPase_c"/>
    <property type="match status" value="1"/>
</dbReference>
<feature type="domain" description="Histidine kinase" evidence="8">
    <location>
        <begin position="841"/>
        <end position="1048"/>
    </location>
</feature>
<dbReference type="CDD" id="cd00075">
    <property type="entry name" value="HATPase"/>
    <property type="match status" value="1"/>
</dbReference>
<dbReference type="Gene3D" id="3.30.450.20">
    <property type="entry name" value="PAS domain"/>
    <property type="match status" value="3"/>
</dbReference>
<dbReference type="OrthoDB" id="327291at2157"/>
<dbReference type="PROSITE" id="PS50109">
    <property type="entry name" value="HIS_KIN"/>
    <property type="match status" value="1"/>
</dbReference>
<dbReference type="PROSITE" id="PS50110">
    <property type="entry name" value="RESPONSE_REGULATORY"/>
    <property type="match status" value="1"/>
</dbReference>
<accession>A0A1H9RK81</accession>
<organism evidence="12 13">
    <name type="scientific">Natrinema salaciae</name>
    <dbReference type="NCBI Taxonomy" id="1186196"/>
    <lineage>
        <taxon>Archaea</taxon>
        <taxon>Methanobacteriati</taxon>
        <taxon>Methanobacteriota</taxon>
        <taxon>Stenosarchaea group</taxon>
        <taxon>Halobacteria</taxon>
        <taxon>Halobacteriales</taxon>
        <taxon>Natrialbaceae</taxon>
        <taxon>Natrinema</taxon>
    </lineage>
</organism>
<keyword evidence="4" id="KW-0808">Transferase</keyword>
<feature type="domain" description="Response regulatory" evidence="9">
    <location>
        <begin position="8"/>
        <end position="120"/>
    </location>
</feature>
<dbReference type="STRING" id="1186196.SAMN04489841_4435"/>
<comment type="catalytic activity">
    <reaction evidence="1">
        <text>ATP + protein L-histidine = ADP + protein N-phospho-L-histidine.</text>
        <dbReference type="EC" id="2.7.13.3"/>
    </reaction>
</comment>
<dbReference type="EC" id="2.7.13.3" evidence="2"/>
<dbReference type="SUPFAM" id="SSF55781">
    <property type="entry name" value="GAF domain-like"/>
    <property type="match status" value="2"/>
</dbReference>
<dbReference type="Proteomes" id="UP000199114">
    <property type="component" value="Unassembled WGS sequence"/>
</dbReference>
<protein>
    <recommendedName>
        <fullName evidence="2">histidine kinase</fullName>
        <ecNumber evidence="2">2.7.13.3</ecNumber>
    </recommendedName>
</protein>
<dbReference type="SMART" id="SM00388">
    <property type="entry name" value="HisKA"/>
    <property type="match status" value="1"/>
</dbReference>
<dbReference type="SUPFAM" id="SSF47384">
    <property type="entry name" value="Homodimeric domain of signal transducing histidine kinase"/>
    <property type="match status" value="1"/>
</dbReference>
<evidence type="ECO:0000259" key="8">
    <source>
        <dbReference type="PROSITE" id="PS50109"/>
    </source>
</evidence>
<dbReference type="SUPFAM" id="SSF55785">
    <property type="entry name" value="PYP-like sensor domain (PAS domain)"/>
    <property type="match status" value="3"/>
</dbReference>
<dbReference type="InterPro" id="IPR003594">
    <property type="entry name" value="HATPase_dom"/>
</dbReference>
<evidence type="ECO:0000256" key="7">
    <source>
        <dbReference type="SAM" id="MobiDB-lite"/>
    </source>
</evidence>
<dbReference type="InterPro" id="IPR005467">
    <property type="entry name" value="His_kinase_dom"/>
</dbReference>
<dbReference type="InterPro" id="IPR003018">
    <property type="entry name" value="GAF"/>
</dbReference>
<evidence type="ECO:0000259" key="9">
    <source>
        <dbReference type="PROSITE" id="PS50110"/>
    </source>
</evidence>
<dbReference type="InterPro" id="IPR000700">
    <property type="entry name" value="PAS-assoc_C"/>
</dbReference>
<dbReference type="InterPro" id="IPR052162">
    <property type="entry name" value="Sensor_kinase/Photoreceptor"/>
</dbReference>
<evidence type="ECO:0000259" key="10">
    <source>
        <dbReference type="PROSITE" id="PS50112"/>
    </source>
</evidence>
<dbReference type="CDD" id="cd00082">
    <property type="entry name" value="HisKA"/>
    <property type="match status" value="1"/>
</dbReference>
<dbReference type="Pfam" id="PF00989">
    <property type="entry name" value="PAS"/>
    <property type="match status" value="1"/>
</dbReference>
<reference evidence="13" key="1">
    <citation type="submission" date="2016-10" db="EMBL/GenBank/DDBJ databases">
        <authorList>
            <person name="Varghese N."/>
            <person name="Submissions S."/>
        </authorList>
    </citation>
    <scope>NUCLEOTIDE SEQUENCE [LARGE SCALE GENOMIC DNA]</scope>
    <source>
        <strain evidence="13">DSM 25055</strain>
    </source>
</reference>
<evidence type="ECO:0000256" key="5">
    <source>
        <dbReference type="ARBA" id="ARBA00022777"/>
    </source>
</evidence>
<dbReference type="PROSITE" id="PS50112">
    <property type="entry name" value="PAS"/>
    <property type="match status" value="3"/>
</dbReference>
<dbReference type="InterPro" id="IPR003661">
    <property type="entry name" value="HisK_dim/P_dom"/>
</dbReference>
<evidence type="ECO:0000313" key="12">
    <source>
        <dbReference type="EMBL" id="SER73047.1"/>
    </source>
</evidence>
<sequence>MGTNIGPNTTVVAVGSDTGGVVERALEERGVTTESVRTIDACLERLSNADCVVVGSPSPDGDPVDCCRRIRSHRSDVPVVVFPDDGSEALAGAVVAAGADGYVPRSQGVETLTERLRALLAERRTDGCAGDARPDATDSRAAASTDDHSDRLELLVEQSPLAIVEWSLEFEVQSWNPAATELFGYTADEVIGESIVELLVLDEDRQAVREYRNDLVDGETDGEPFRRVHRTVREDGTTVTCEWFNAPLIEDGEVVSVLSFGQDVTADVKRANALEALQETSQALLRAESTDEIADIVMAATEDVIDQPLAGIRFYDERTETLELAGVTSTLSEHADTVASVGSGESVFWDAYAAQERTIVETVETERIPYDIAAEVGPTIFQPLGRHGLLTVASSGETALDDAEINLIHVLAATAEAALDRAARERELERTRTVVETVGDCVYQLDREGRFVTVNETMMAETGYDRGDLLGEHVSRILTPESVERGARHIRSLTADNEQRVATYEITLIGADGTRTPAEVSMSLLHSDGELVGTVGIARDISDRKRMERKLVSRKGKIEGLHDVASRLDSCESHEEIYEETVEAAEDVLNFDICCVDRARGKELVTQAISSSLEADPDGTLGIDESIAGKTYRTGRSYRTGDVTTDDDASPAVDGIRSVLSVPIGDRGVFQAVSTEPDAFTIADEELAELLLSHVTDALDRIDFEKRLRTERDRFAALFENVPDAVVSVTQLADGPIVEAINPAFERIFGYDEAELVGTPVDETIVPPNRTANAETLNRQGSRGEIGTAEVKRRTADGLRDFRLRVVPIETDGSSDRAFALYTDITAQKQRQKRLEILNRVLRHDLRNGMNIINGCAEILADAVDGSDRQYVETIRNRASELTGLAEKTRSVERVLDRDEIPAGPIDLTTAVEQAVTRLESTHDVDVDCSLPDRAFARADEYLQAALFQVLENAVEHNDRSRPAIDVTLRDRPDDDVLTVTVADDGPGIPEEERELLEGDQEITQLRHASGLGLWLVNWVVTQAGGTLSFVDNEPRGTVVRLDIPRADMESVRSTSDGTAAGD</sequence>
<dbReference type="Pfam" id="PF13185">
    <property type="entry name" value="GAF_2"/>
    <property type="match status" value="2"/>
</dbReference>
<dbReference type="PANTHER" id="PTHR43304:SF1">
    <property type="entry name" value="PAC DOMAIN-CONTAINING PROTEIN"/>
    <property type="match status" value="1"/>
</dbReference>
<feature type="domain" description="PAS" evidence="10">
    <location>
        <begin position="427"/>
        <end position="497"/>
    </location>
</feature>
<dbReference type="EMBL" id="FOFD01000007">
    <property type="protein sequence ID" value="SER73047.1"/>
    <property type="molecule type" value="Genomic_DNA"/>
</dbReference>
<dbReference type="GO" id="GO:0006355">
    <property type="term" value="P:regulation of DNA-templated transcription"/>
    <property type="evidence" value="ECO:0007669"/>
    <property type="project" value="InterPro"/>
</dbReference>
<dbReference type="Gene3D" id="1.10.287.130">
    <property type="match status" value="1"/>
</dbReference>
<comment type="caution">
    <text evidence="6">Lacks conserved residue(s) required for the propagation of feature annotation.</text>
</comment>
<evidence type="ECO:0000256" key="6">
    <source>
        <dbReference type="PROSITE-ProRule" id="PRU00169"/>
    </source>
</evidence>
<feature type="region of interest" description="Disordered" evidence="7">
    <location>
        <begin position="127"/>
        <end position="148"/>
    </location>
</feature>
<dbReference type="InterPro" id="IPR011006">
    <property type="entry name" value="CheY-like_superfamily"/>
</dbReference>
<dbReference type="InterPro" id="IPR000014">
    <property type="entry name" value="PAS"/>
</dbReference>
<dbReference type="InterPro" id="IPR001789">
    <property type="entry name" value="Sig_transdc_resp-reg_receiver"/>
</dbReference>
<dbReference type="SUPFAM" id="SSF52172">
    <property type="entry name" value="CheY-like"/>
    <property type="match status" value="1"/>
</dbReference>
<dbReference type="PRINTS" id="PR00344">
    <property type="entry name" value="BCTRLSENSOR"/>
</dbReference>
<evidence type="ECO:0000259" key="11">
    <source>
        <dbReference type="PROSITE" id="PS50113"/>
    </source>
</evidence>
<dbReference type="SMART" id="SM00065">
    <property type="entry name" value="GAF"/>
    <property type="match status" value="1"/>
</dbReference>
<evidence type="ECO:0000256" key="2">
    <source>
        <dbReference type="ARBA" id="ARBA00012438"/>
    </source>
</evidence>
<dbReference type="CDD" id="cd00130">
    <property type="entry name" value="PAS"/>
    <property type="match status" value="3"/>
</dbReference>
<evidence type="ECO:0000256" key="3">
    <source>
        <dbReference type="ARBA" id="ARBA00022553"/>
    </source>
</evidence>
<dbReference type="PANTHER" id="PTHR43304">
    <property type="entry name" value="PHYTOCHROME-LIKE PROTEIN CPH1"/>
    <property type="match status" value="1"/>
</dbReference>
<keyword evidence="3" id="KW-0597">Phosphoprotein</keyword>
<feature type="domain" description="PAC" evidence="11">
    <location>
        <begin position="502"/>
        <end position="553"/>
    </location>
</feature>
<feature type="domain" description="PAS" evidence="10">
    <location>
        <begin position="148"/>
        <end position="219"/>
    </location>
</feature>
<dbReference type="SMART" id="SM00086">
    <property type="entry name" value="PAC"/>
    <property type="match status" value="3"/>
</dbReference>
<dbReference type="Gene3D" id="3.30.450.40">
    <property type="match status" value="2"/>
</dbReference>
<name>A0A1H9RK81_9EURY</name>
<dbReference type="SMART" id="SM00387">
    <property type="entry name" value="HATPase_c"/>
    <property type="match status" value="1"/>
</dbReference>
<dbReference type="InterPro" id="IPR036890">
    <property type="entry name" value="HATPase_C_sf"/>
</dbReference>
<dbReference type="InterPro" id="IPR036097">
    <property type="entry name" value="HisK_dim/P_sf"/>
</dbReference>
<gene>
    <name evidence="12" type="ORF">SAMN04489841_4435</name>
</gene>
<dbReference type="RefSeq" id="WP_090621918.1">
    <property type="nucleotide sequence ID" value="NZ_FOFD01000007.1"/>
</dbReference>
<dbReference type="NCBIfam" id="TIGR00229">
    <property type="entry name" value="sensory_box"/>
    <property type="match status" value="3"/>
</dbReference>
<proteinExistence type="predicted"/>
<dbReference type="Gene3D" id="3.30.565.10">
    <property type="entry name" value="Histidine kinase-like ATPase, C-terminal domain"/>
    <property type="match status" value="1"/>
</dbReference>
<dbReference type="PROSITE" id="PS50113">
    <property type="entry name" value="PAC"/>
    <property type="match status" value="1"/>
</dbReference>
<dbReference type="Pfam" id="PF13426">
    <property type="entry name" value="PAS_9"/>
    <property type="match status" value="1"/>
</dbReference>
<dbReference type="InterPro" id="IPR029016">
    <property type="entry name" value="GAF-like_dom_sf"/>
</dbReference>
<evidence type="ECO:0000256" key="4">
    <source>
        <dbReference type="ARBA" id="ARBA00022679"/>
    </source>
</evidence>
<feature type="compositionally biased region" description="Basic and acidic residues" evidence="7">
    <location>
        <begin position="127"/>
        <end position="138"/>
    </location>
</feature>
<dbReference type="InterPro" id="IPR013767">
    <property type="entry name" value="PAS_fold"/>
</dbReference>
<feature type="domain" description="PAS" evidence="10">
    <location>
        <begin position="711"/>
        <end position="784"/>
    </location>
</feature>
<dbReference type="SMART" id="SM00091">
    <property type="entry name" value="PAS"/>
    <property type="match status" value="3"/>
</dbReference>
<evidence type="ECO:0000256" key="1">
    <source>
        <dbReference type="ARBA" id="ARBA00000085"/>
    </source>
</evidence>